<keyword evidence="1 2" id="KW-0808">Transferase</keyword>
<sequence>MPGPDSSPTAAAPSQIRLRFAGAVALGALGLAALSRPLGTAWVLAAALPGAYLAAYAWTNLDANRPPDGGDPRPRLGPANAITLVRGWLAAVLAGAVVAPPPDPQVPLALFVGAVGLDAVDGAVARRTRETVLGARLDGATDALAVLVGAAVGVALGSLPAWYLLAGAVWYAYAGSLWRRRRAGAPVFELPPSRVRPFIGTAQFAVVALALLPDVAGAGGDSRLTAAAGVALAALLASFVRDWAAATGRLGRDDPPIAAGRDGP</sequence>
<dbReference type="GO" id="GO:0016780">
    <property type="term" value="F:phosphotransferase activity, for other substituted phosphate groups"/>
    <property type="evidence" value="ECO:0007669"/>
    <property type="project" value="InterPro"/>
</dbReference>
<gene>
    <name evidence="4" type="ORF">SAMN04488067_103131</name>
</gene>
<keyword evidence="3" id="KW-0812">Transmembrane</keyword>
<dbReference type="AlphaFoldDB" id="A0A1G7JYL2"/>
<dbReference type="InterPro" id="IPR043130">
    <property type="entry name" value="CDP-OH_PTrfase_TM_dom"/>
</dbReference>
<dbReference type="PROSITE" id="PS00379">
    <property type="entry name" value="CDP_ALCOHOL_P_TRANSF"/>
    <property type="match status" value="1"/>
</dbReference>
<organism evidence="4 5">
    <name type="scientific">Halorubrum xinjiangense</name>
    <dbReference type="NCBI Taxonomy" id="261291"/>
    <lineage>
        <taxon>Archaea</taxon>
        <taxon>Methanobacteriati</taxon>
        <taxon>Methanobacteriota</taxon>
        <taxon>Stenosarchaea group</taxon>
        <taxon>Halobacteria</taxon>
        <taxon>Halobacteriales</taxon>
        <taxon>Haloferacaceae</taxon>
        <taxon>Halorubrum</taxon>
    </lineage>
</organism>
<keyword evidence="5" id="KW-1185">Reference proteome</keyword>
<evidence type="ECO:0000256" key="1">
    <source>
        <dbReference type="ARBA" id="ARBA00022679"/>
    </source>
</evidence>
<evidence type="ECO:0000256" key="3">
    <source>
        <dbReference type="SAM" id="Phobius"/>
    </source>
</evidence>
<dbReference type="Pfam" id="PF01066">
    <property type="entry name" value="CDP-OH_P_transf"/>
    <property type="match status" value="1"/>
</dbReference>
<dbReference type="RefSeq" id="WP_149797998.1">
    <property type="nucleotide sequence ID" value="NZ_FNBO01000003.1"/>
</dbReference>
<feature type="transmembrane region" description="Helical" evidence="3">
    <location>
        <begin position="145"/>
        <end position="174"/>
    </location>
</feature>
<evidence type="ECO:0000256" key="2">
    <source>
        <dbReference type="RuleBase" id="RU003750"/>
    </source>
</evidence>
<comment type="similarity">
    <text evidence="2">Belongs to the CDP-alcohol phosphatidyltransferase class-I family.</text>
</comment>
<accession>A0A1G7JYL2</accession>
<dbReference type="EMBL" id="FNBO01000003">
    <property type="protein sequence ID" value="SDF30023.1"/>
    <property type="molecule type" value="Genomic_DNA"/>
</dbReference>
<evidence type="ECO:0000313" key="5">
    <source>
        <dbReference type="Proteomes" id="UP000324020"/>
    </source>
</evidence>
<dbReference type="GO" id="GO:0008654">
    <property type="term" value="P:phospholipid biosynthetic process"/>
    <property type="evidence" value="ECO:0007669"/>
    <property type="project" value="InterPro"/>
</dbReference>
<dbReference type="Proteomes" id="UP000324020">
    <property type="component" value="Unassembled WGS sequence"/>
</dbReference>
<keyword evidence="3" id="KW-1133">Transmembrane helix</keyword>
<feature type="transmembrane region" description="Helical" evidence="3">
    <location>
        <begin position="16"/>
        <end position="34"/>
    </location>
</feature>
<dbReference type="Gene3D" id="1.20.120.1760">
    <property type="match status" value="1"/>
</dbReference>
<dbReference type="OrthoDB" id="331608at2157"/>
<reference evidence="4 5" key="1">
    <citation type="submission" date="2016-10" db="EMBL/GenBank/DDBJ databases">
        <authorList>
            <person name="Varghese N."/>
            <person name="Submissions S."/>
        </authorList>
    </citation>
    <scope>NUCLEOTIDE SEQUENCE [LARGE SCALE GENOMIC DNA]</scope>
    <source>
        <strain evidence="4 5">CGMCC 1.3527</strain>
    </source>
</reference>
<dbReference type="InterPro" id="IPR000462">
    <property type="entry name" value="CDP-OH_P_trans"/>
</dbReference>
<protein>
    <submittedName>
        <fullName evidence="4">CDP-diacylglycerol--glycerol-3-phosphate 3-phosphatidyltransferase</fullName>
    </submittedName>
</protein>
<evidence type="ECO:0000313" key="4">
    <source>
        <dbReference type="EMBL" id="SDF30023.1"/>
    </source>
</evidence>
<dbReference type="GO" id="GO:0016020">
    <property type="term" value="C:membrane"/>
    <property type="evidence" value="ECO:0007669"/>
    <property type="project" value="InterPro"/>
</dbReference>
<proteinExistence type="inferred from homology"/>
<dbReference type="InterPro" id="IPR048254">
    <property type="entry name" value="CDP_ALCOHOL_P_TRANSF_CS"/>
</dbReference>
<feature type="transmembrane region" description="Helical" evidence="3">
    <location>
        <begin position="41"/>
        <end position="59"/>
    </location>
</feature>
<keyword evidence="3" id="KW-0472">Membrane</keyword>
<name>A0A1G7JYL2_9EURY</name>